<evidence type="ECO:0000256" key="2">
    <source>
        <dbReference type="SAM" id="Phobius"/>
    </source>
</evidence>
<protein>
    <submittedName>
        <fullName evidence="3">Uncharacterized protein</fullName>
    </submittedName>
</protein>
<dbReference type="Proteomes" id="UP001304300">
    <property type="component" value="Chromosome"/>
</dbReference>
<keyword evidence="2" id="KW-0472">Membrane</keyword>
<sequence length="341" mass="39139">MSQKNPLGPIQNKTSTDSEQRNAERREAAHHAKVPYQAPRSYKWLYNLILLCILGGLSYWVYLQLVPEDKRISFIEPSNGVLSVDFTPITQHLDGNIQIVIVEKVPGAESHLFHQQADLLQSVLTASNARPVDQSGSWATIIRDFPEKVYFTRPKAGRYRIGTSEIKEKYGSSNVQEMSHNLWATFRDKIESTTPQTLNQDIREMQQILLEERSSRSPDSLSYQKQDDYNKARDNADLAWMKSFEQYLSQLKTSVASTQKQSSPGGPSPEESLKMWRTFIRQESPRLNSWVEANTISTTLINKSDIIEIEDRQKTLIYLPLKGQDLYFFPSDLTSYVKKVE</sequence>
<keyword evidence="4" id="KW-1185">Reference proteome</keyword>
<keyword evidence="2" id="KW-0812">Transmembrane</keyword>
<feature type="transmembrane region" description="Helical" evidence="2">
    <location>
        <begin position="44"/>
        <end position="63"/>
    </location>
</feature>
<dbReference type="AlphaFoldDB" id="A0AAQ3QTQ3"/>
<evidence type="ECO:0000313" key="4">
    <source>
        <dbReference type="Proteomes" id="UP001304300"/>
    </source>
</evidence>
<feature type="compositionally biased region" description="Polar residues" evidence="1">
    <location>
        <begin position="1"/>
        <end position="15"/>
    </location>
</feature>
<dbReference type="EMBL" id="CP136920">
    <property type="protein sequence ID" value="WOO39633.1"/>
    <property type="molecule type" value="Genomic_DNA"/>
</dbReference>
<gene>
    <name evidence="3" type="ORF">RZN69_13500</name>
</gene>
<reference evidence="3 4" key="1">
    <citation type="submission" date="2023-10" db="EMBL/GenBank/DDBJ databases">
        <title>Rubellicoccus peritrichatus gen. nov., sp. nov., isolated from an algae of coral reef tank.</title>
        <authorList>
            <person name="Luo J."/>
        </authorList>
    </citation>
    <scope>NUCLEOTIDE SEQUENCE [LARGE SCALE GENOMIC DNA]</scope>
    <source>
        <strain evidence="3 4">CR14</strain>
    </source>
</reference>
<keyword evidence="2" id="KW-1133">Transmembrane helix</keyword>
<dbReference type="KEGG" id="puo:RZN69_13500"/>
<evidence type="ECO:0000313" key="3">
    <source>
        <dbReference type="EMBL" id="WOO39633.1"/>
    </source>
</evidence>
<proteinExistence type="predicted"/>
<evidence type="ECO:0000256" key="1">
    <source>
        <dbReference type="SAM" id="MobiDB-lite"/>
    </source>
</evidence>
<feature type="compositionally biased region" description="Basic and acidic residues" evidence="1">
    <location>
        <begin position="16"/>
        <end position="30"/>
    </location>
</feature>
<dbReference type="RefSeq" id="WP_317831601.1">
    <property type="nucleotide sequence ID" value="NZ_CP136920.1"/>
</dbReference>
<name>A0AAQ3QTQ3_9BACT</name>
<feature type="region of interest" description="Disordered" evidence="1">
    <location>
        <begin position="1"/>
        <end position="32"/>
    </location>
</feature>
<organism evidence="3 4">
    <name type="scientific">Rubellicoccus peritrichatus</name>
    <dbReference type="NCBI Taxonomy" id="3080537"/>
    <lineage>
        <taxon>Bacteria</taxon>
        <taxon>Pseudomonadati</taxon>
        <taxon>Verrucomicrobiota</taxon>
        <taxon>Opitutia</taxon>
        <taxon>Puniceicoccales</taxon>
        <taxon>Cerasicoccaceae</taxon>
        <taxon>Rubellicoccus</taxon>
    </lineage>
</organism>
<accession>A0AAQ3QTQ3</accession>